<sequence>MGSLRFPFWSSQPWKRPCSSSHGSSFSAAGVVGSVVAAVGAGIGLSLSITHNATNQKDPLLQRALDSIFSNFRPNCSSPMWGSLSLADNSSEAMEPKTGVSFPSILNDTRRLLGIGLRKKSVLGLKSIDVYAFGVYADESDIKNFLNEKYGKLSVSVLKENKEFQEDVLAKDIGMTVRLQIVYGRLSIRSIRSAFEESVGSRLQKFGGSDNQELLQRFTSQFKDEYKIPKGSVIEVSRKRGHVLCTKIDGKEIGSIQSKLLCQSILDLYVGEDPFDRQAKEDIDCKLASLVIQ</sequence>
<proteinExistence type="inferred from homology"/>
<dbReference type="GO" id="GO:0016872">
    <property type="term" value="F:intramolecular lyase activity"/>
    <property type="evidence" value="ECO:0007669"/>
    <property type="project" value="InterPro"/>
</dbReference>
<dbReference type="InterPro" id="IPR016088">
    <property type="entry name" value="Chalcone_isomerase_3-sand"/>
</dbReference>
<keyword evidence="4" id="KW-1185">Reference proteome</keyword>
<protein>
    <recommendedName>
        <fullName evidence="2">Chalcone isomerase domain-containing protein</fullName>
    </recommendedName>
</protein>
<evidence type="ECO:0000259" key="2">
    <source>
        <dbReference type="Pfam" id="PF16035"/>
    </source>
</evidence>
<dbReference type="SUPFAM" id="SSF54626">
    <property type="entry name" value="Chalcone isomerase"/>
    <property type="match status" value="1"/>
</dbReference>
<dbReference type="OrthoDB" id="18193at2759"/>
<dbReference type="GO" id="GO:0009570">
    <property type="term" value="C:chloroplast stroma"/>
    <property type="evidence" value="ECO:0007669"/>
    <property type="project" value="TreeGrafter"/>
</dbReference>
<dbReference type="InterPro" id="IPR016089">
    <property type="entry name" value="Chalcone_isomerase_bundle_sf"/>
</dbReference>
<dbReference type="InterPro" id="IPR016087">
    <property type="entry name" value="Chalcone_isomerase"/>
</dbReference>
<comment type="similarity">
    <text evidence="1">Belongs to the chalcone isomerase family.</text>
</comment>
<organism evidence="3 4">
    <name type="scientific">Protea cynaroides</name>
    <dbReference type="NCBI Taxonomy" id="273540"/>
    <lineage>
        <taxon>Eukaryota</taxon>
        <taxon>Viridiplantae</taxon>
        <taxon>Streptophyta</taxon>
        <taxon>Embryophyta</taxon>
        <taxon>Tracheophyta</taxon>
        <taxon>Spermatophyta</taxon>
        <taxon>Magnoliopsida</taxon>
        <taxon>Proteales</taxon>
        <taxon>Proteaceae</taxon>
        <taxon>Protea</taxon>
    </lineage>
</organism>
<evidence type="ECO:0000313" key="3">
    <source>
        <dbReference type="EMBL" id="KAJ4968104.1"/>
    </source>
</evidence>
<evidence type="ECO:0000256" key="1">
    <source>
        <dbReference type="ARBA" id="ARBA00007166"/>
    </source>
</evidence>
<dbReference type="Proteomes" id="UP001141806">
    <property type="component" value="Unassembled WGS sequence"/>
</dbReference>
<accession>A0A9Q0KCV0</accession>
<feature type="domain" description="Chalcone isomerase" evidence="2">
    <location>
        <begin position="111"/>
        <end position="283"/>
    </location>
</feature>
<dbReference type="Gene3D" id="3.50.70.10">
    <property type="match status" value="1"/>
</dbReference>
<dbReference type="EMBL" id="JAMYWD010000006">
    <property type="protein sequence ID" value="KAJ4968104.1"/>
    <property type="molecule type" value="Genomic_DNA"/>
</dbReference>
<dbReference type="Gene3D" id="1.10.890.20">
    <property type="match status" value="1"/>
</dbReference>
<dbReference type="GO" id="GO:0006631">
    <property type="term" value="P:fatty acid metabolic process"/>
    <property type="evidence" value="ECO:0007669"/>
    <property type="project" value="TreeGrafter"/>
</dbReference>
<dbReference type="PANTHER" id="PTHR47589">
    <property type="entry name" value="FATTY-ACID-BINDING PROTEIN 1"/>
    <property type="match status" value="1"/>
</dbReference>
<gene>
    <name evidence="3" type="ORF">NE237_014805</name>
</gene>
<dbReference type="PANTHER" id="PTHR47589:SF5">
    <property type="entry name" value="CHALCONE ISOMERASE DOMAIN-CONTAINING PROTEIN"/>
    <property type="match status" value="1"/>
</dbReference>
<name>A0A9Q0KCV0_9MAGN</name>
<dbReference type="Pfam" id="PF16035">
    <property type="entry name" value="Chalcone_2"/>
    <property type="match status" value="1"/>
</dbReference>
<reference evidence="3" key="1">
    <citation type="journal article" date="2023" name="Plant J.">
        <title>The genome of the king protea, Protea cynaroides.</title>
        <authorList>
            <person name="Chang J."/>
            <person name="Duong T.A."/>
            <person name="Schoeman C."/>
            <person name="Ma X."/>
            <person name="Roodt D."/>
            <person name="Barker N."/>
            <person name="Li Z."/>
            <person name="Van de Peer Y."/>
            <person name="Mizrachi E."/>
        </authorList>
    </citation>
    <scope>NUCLEOTIDE SEQUENCE</scope>
    <source>
        <tissue evidence="3">Young leaves</tissue>
    </source>
</reference>
<evidence type="ECO:0000313" key="4">
    <source>
        <dbReference type="Proteomes" id="UP001141806"/>
    </source>
</evidence>
<dbReference type="GO" id="GO:0005504">
    <property type="term" value="F:fatty acid binding"/>
    <property type="evidence" value="ECO:0007669"/>
    <property type="project" value="TreeGrafter"/>
</dbReference>
<comment type="caution">
    <text evidence="3">The sequence shown here is derived from an EMBL/GenBank/DDBJ whole genome shotgun (WGS) entry which is preliminary data.</text>
</comment>
<dbReference type="AlphaFoldDB" id="A0A9Q0KCV0"/>
<dbReference type="InterPro" id="IPR044228">
    <property type="entry name" value="FAP1"/>
</dbReference>
<dbReference type="InterPro" id="IPR036298">
    <property type="entry name" value="Chalcone_isomerase_sf"/>
</dbReference>